<name>L8WCY2_THACA</name>
<comment type="caution">
    <text evidence="1">The sequence shown here is derived from an EMBL/GenBank/DDBJ whole genome shotgun (WGS) entry which is preliminary data.</text>
</comment>
<dbReference type="EMBL" id="AFRT01004475">
    <property type="protein sequence ID" value="ELU36041.1"/>
    <property type="molecule type" value="Genomic_DNA"/>
</dbReference>
<evidence type="ECO:0000313" key="2">
    <source>
        <dbReference type="Proteomes" id="UP000011668"/>
    </source>
</evidence>
<dbReference type="Proteomes" id="UP000011668">
    <property type="component" value="Unassembled WGS sequence"/>
</dbReference>
<proteinExistence type="predicted"/>
<gene>
    <name evidence="1" type="ORF">AG1IA_09929</name>
</gene>
<organism evidence="1 2">
    <name type="scientific">Thanatephorus cucumeris (strain AG1-IA)</name>
    <name type="common">Rice sheath blight fungus</name>
    <name type="synonym">Rhizoctonia solani</name>
    <dbReference type="NCBI Taxonomy" id="983506"/>
    <lineage>
        <taxon>Eukaryota</taxon>
        <taxon>Fungi</taxon>
        <taxon>Dikarya</taxon>
        <taxon>Basidiomycota</taxon>
        <taxon>Agaricomycotina</taxon>
        <taxon>Agaricomycetes</taxon>
        <taxon>Cantharellales</taxon>
        <taxon>Ceratobasidiaceae</taxon>
        <taxon>Rhizoctonia</taxon>
        <taxon>Rhizoctonia solani AG-1</taxon>
    </lineage>
</organism>
<protein>
    <submittedName>
        <fullName evidence="1">Uncharacterized protein</fullName>
    </submittedName>
</protein>
<dbReference type="AlphaFoldDB" id="L8WCY2"/>
<keyword evidence="2" id="KW-1185">Reference proteome</keyword>
<accession>L8WCY2</accession>
<reference evidence="1 2" key="1">
    <citation type="journal article" date="2013" name="Nat. Commun.">
        <title>The evolution and pathogenic mechanisms of the rice sheath blight pathogen.</title>
        <authorList>
            <person name="Zheng A."/>
            <person name="Lin R."/>
            <person name="Xu L."/>
            <person name="Qin P."/>
            <person name="Tang C."/>
            <person name="Ai P."/>
            <person name="Zhang D."/>
            <person name="Liu Y."/>
            <person name="Sun Z."/>
            <person name="Feng H."/>
            <person name="Wang Y."/>
            <person name="Chen Y."/>
            <person name="Liang X."/>
            <person name="Fu R."/>
            <person name="Li Q."/>
            <person name="Zhang J."/>
            <person name="Yu X."/>
            <person name="Xie Z."/>
            <person name="Ding L."/>
            <person name="Guan P."/>
            <person name="Tang J."/>
            <person name="Liang Y."/>
            <person name="Wang S."/>
            <person name="Deng Q."/>
            <person name="Li S."/>
            <person name="Zhu J."/>
            <person name="Wang L."/>
            <person name="Liu H."/>
            <person name="Li P."/>
        </authorList>
    </citation>
    <scope>NUCLEOTIDE SEQUENCE [LARGE SCALE GENOMIC DNA]</scope>
    <source>
        <strain evidence="2">AG-1 IA</strain>
    </source>
</reference>
<sequence length="126" mass="13662">MHQSRSCILISQLYVRLNQSKPTSMLTMQTGVDRTSLTSVVPSEIGLEPIASELVWLIGCIAKTLRAGVVFGIIDTCDRAGEPIEPPGRKALKFMFLFAFDMCRGSSGTIPLHVLGEGVPVITDRA</sequence>
<evidence type="ECO:0000313" key="1">
    <source>
        <dbReference type="EMBL" id="ELU36041.1"/>
    </source>
</evidence>
<dbReference type="HOGENOM" id="CLU_1983077_0_0_1"/>